<feature type="compositionally biased region" description="Polar residues" evidence="1">
    <location>
        <begin position="212"/>
        <end position="221"/>
    </location>
</feature>
<dbReference type="AlphaFoldDB" id="A0A0B4GP03"/>
<comment type="caution">
    <text evidence="3">The sequence shown here is derived from an EMBL/GenBank/DDBJ whole genome shotgun (WGS) entry which is preliminary data.</text>
</comment>
<keyword evidence="2" id="KW-0812">Transmembrane</keyword>
<proteinExistence type="predicted"/>
<accession>A0A0B4GP03</accession>
<organism evidence="3 4">
    <name type="scientific">Metarhizium guizhouense (strain ARSEF 977)</name>
    <dbReference type="NCBI Taxonomy" id="1276136"/>
    <lineage>
        <taxon>Eukaryota</taxon>
        <taxon>Fungi</taxon>
        <taxon>Dikarya</taxon>
        <taxon>Ascomycota</taxon>
        <taxon>Pezizomycotina</taxon>
        <taxon>Sordariomycetes</taxon>
        <taxon>Hypocreomycetidae</taxon>
        <taxon>Hypocreales</taxon>
        <taxon>Clavicipitaceae</taxon>
        <taxon>Metarhizium</taxon>
    </lineage>
</organism>
<dbReference type="Proteomes" id="UP000031192">
    <property type="component" value="Unassembled WGS sequence"/>
</dbReference>
<name>A0A0B4GP03_METGA</name>
<evidence type="ECO:0000256" key="1">
    <source>
        <dbReference type="SAM" id="MobiDB-lite"/>
    </source>
</evidence>
<reference evidence="3 4" key="1">
    <citation type="journal article" date="2014" name="Proc. Natl. Acad. Sci. U.S.A.">
        <title>Trajectory and genomic determinants of fungal-pathogen speciation and host adaptation.</title>
        <authorList>
            <person name="Hu X."/>
            <person name="Xiao G."/>
            <person name="Zheng P."/>
            <person name="Shang Y."/>
            <person name="Su Y."/>
            <person name="Zhang X."/>
            <person name="Liu X."/>
            <person name="Zhan S."/>
            <person name="St Leger R.J."/>
            <person name="Wang C."/>
        </authorList>
    </citation>
    <scope>NUCLEOTIDE SEQUENCE [LARGE SCALE GENOMIC DNA]</scope>
    <source>
        <strain evidence="3 4">ARSEF 977</strain>
    </source>
</reference>
<keyword evidence="2" id="KW-0472">Membrane</keyword>
<keyword evidence="4" id="KW-1185">Reference proteome</keyword>
<protein>
    <submittedName>
        <fullName evidence="3">Uncharacterized protein</fullName>
    </submittedName>
</protein>
<dbReference type="HOGENOM" id="CLU_1205027_0_0_1"/>
<gene>
    <name evidence="3" type="ORF">MGU_11184</name>
</gene>
<evidence type="ECO:0000256" key="2">
    <source>
        <dbReference type="SAM" id="Phobius"/>
    </source>
</evidence>
<sequence length="230" mass="25583">MTFQAELQKVDQVRICLTTNPDLISAQALGLRKIIEVIKEGEMERRKHCQATRSRRKWVRTLLLIIYQHLGVEVLFLCSIALSITRLSETRNDENTFISKLGHWRRTARITRGICNLAKQHFAPYHEVLSQPAIPRTGVYIKQTRQGLDFENNTVNRVCPNSTALGPGVVPSYHGVRYLTPTTEKDVAGVDDIDDSGGSDKELAESPEGLQAANTGPASSTEVEDGKGRS</sequence>
<keyword evidence="2" id="KW-1133">Transmembrane helix</keyword>
<feature type="transmembrane region" description="Helical" evidence="2">
    <location>
        <begin position="62"/>
        <end position="84"/>
    </location>
</feature>
<feature type="region of interest" description="Disordered" evidence="1">
    <location>
        <begin position="186"/>
        <end position="230"/>
    </location>
</feature>
<dbReference type="EMBL" id="AZNH01000145">
    <property type="protein sequence ID" value="KID81452.1"/>
    <property type="molecule type" value="Genomic_DNA"/>
</dbReference>
<evidence type="ECO:0000313" key="3">
    <source>
        <dbReference type="EMBL" id="KID81452.1"/>
    </source>
</evidence>
<evidence type="ECO:0000313" key="4">
    <source>
        <dbReference type="Proteomes" id="UP000031192"/>
    </source>
</evidence>